<feature type="transmembrane region" description="Helical" evidence="7">
    <location>
        <begin position="409"/>
        <end position="428"/>
    </location>
</feature>
<evidence type="ECO:0000256" key="3">
    <source>
        <dbReference type="ARBA" id="ARBA00022475"/>
    </source>
</evidence>
<evidence type="ECO:0000256" key="5">
    <source>
        <dbReference type="ARBA" id="ARBA00022989"/>
    </source>
</evidence>
<keyword evidence="5 7" id="KW-1133">Transmembrane helix</keyword>
<evidence type="ECO:0000256" key="2">
    <source>
        <dbReference type="ARBA" id="ARBA00006162"/>
    </source>
</evidence>
<dbReference type="Gene3D" id="3.10.20.90">
    <property type="entry name" value="Phosphatidylinositol 3-kinase Catalytic Subunit, Chain A, domain 1"/>
    <property type="match status" value="1"/>
</dbReference>
<dbReference type="Proteomes" id="UP001064782">
    <property type="component" value="Unassembled WGS sequence"/>
</dbReference>
<accession>A0A9P3Q858</accession>
<feature type="transmembrane region" description="Helical" evidence="7">
    <location>
        <begin position="380"/>
        <end position="397"/>
    </location>
</feature>
<dbReference type="AlphaFoldDB" id="A0A9P3Q858"/>
<proteinExistence type="inferred from homology"/>
<feature type="transmembrane region" description="Helical" evidence="7">
    <location>
        <begin position="440"/>
        <end position="458"/>
    </location>
</feature>
<dbReference type="InterPro" id="IPR006707">
    <property type="entry name" value="T7SS_EccD"/>
</dbReference>
<dbReference type="InterPro" id="IPR044049">
    <property type="entry name" value="EccD_transm"/>
</dbReference>
<comment type="subcellular location">
    <subcellularLocation>
        <location evidence="1">Cell membrane</location>
        <topology evidence="1">Multi-pass membrane protein</topology>
    </subcellularLocation>
</comment>
<evidence type="ECO:0000256" key="4">
    <source>
        <dbReference type="ARBA" id="ARBA00022692"/>
    </source>
</evidence>
<organism evidence="10 11">
    <name type="scientific">Mycobacterium kiyosense</name>
    <dbReference type="NCBI Taxonomy" id="2871094"/>
    <lineage>
        <taxon>Bacteria</taxon>
        <taxon>Bacillati</taxon>
        <taxon>Actinomycetota</taxon>
        <taxon>Actinomycetes</taxon>
        <taxon>Mycobacteriales</taxon>
        <taxon>Mycobacteriaceae</taxon>
        <taxon>Mycobacterium</taxon>
    </lineage>
</organism>
<reference evidence="10" key="1">
    <citation type="submission" date="2022-08" db="EMBL/GenBank/DDBJ databases">
        <title>Mycobacterium kiyosense sp. nov., scotochromogenic slow-glowing species isolated from respiratory specimens.</title>
        <authorList>
            <person name="Fukano H."/>
            <person name="Kazumi Y."/>
            <person name="Sakagami N."/>
            <person name="Ato M."/>
            <person name="Mitarai S."/>
            <person name="Hoshino Y."/>
        </authorList>
    </citation>
    <scope>NUCLEOTIDE SEQUENCE</scope>
    <source>
        <strain evidence="10">1413</strain>
        <strain evidence="9">SRL2020-028</strain>
    </source>
</reference>
<feature type="transmembrane region" description="Helical" evidence="7">
    <location>
        <begin position="251"/>
        <end position="272"/>
    </location>
</feature>
<keyword evidence="6 7" id="KW-0472">Membrane</keyword>
<feature type="domain" description="EccD-like transmembrane" evidence="8">
    <location>
        <begin position="148"/>
        <end position="496"/>
    </location>
</feature>
<dbReference type="RefSeq" id="WP_236976729.1">
    <property type="nucleotide sequence ID" value="NZ_BRXE01000052.1"/>
</dbReference>
<feature type="transmembrane region" description="Helical" evidence="7">
    <location>
        <begin position="224"/>
        <end position="244"/>
    </location>
</feature>
<feature type="transmembrane region" description="Helical" evidence="7">
    <location>
        <begin position="278"/>
        <end position="295"/>
    </location>
</feature>
<evidence type="ECO:0000256" key="1">
    <source>
        <dbReference type="ARBA" id="ARBA00004651"/>
    </source>
</evidence>
<keyword evidence="3" id="KW-1003">Cell membrane</keyword>
<evidence type="ECO:0000313" key="11">
    <source>
        <dbReference type="Proteomes" id="UP001064782"/>
    </source>
</evidence>
<dbReference type="Proteomes" id="UP001165663">
    <property type="component" value="Unassembled WGS sequence"/>
</dbReference>
<keyword evidence="11" id="KW-1185">Reference proteome</keyword>
<feature type="transmembrane region" description="Helical" evidence="7">
    <location>
        <begin position="201"/>
        <end position="218"/>
    </location>
</feature>
<feature type="transmembrane region" description="Helical" evidence="7">
    <location>
        <begin position="144"/>
        <end position="162"/>
    </location>
</feature>
<feature type="transmembrane region" description="Helical" evidence="7">
    <location>
        <begin position="470"/>
        <end position="491"/>
    </location>
</feature>
<dbReference type="EMBL" id="BRZI01000057">
    <property type="protein sequence ID" value="GLD32871.1"/>
    <property type="molecule type" value="Genomic_DNA"/>
</dbReference>
<feature type="transmembrane region" description="Helical" evidence="7">
    <location>
        <begin position="168"/>
        <end position="189"/>
    </location>
</feature>
<comment type="similarity">
    <text evidence="2">Belongs to the EccD/Snm4 family.</text>
</comment>
<feature type="transmembrane region" description="Helical" evidence="7">
    <location>
        <begin position="354"/>
        <end position="374"/>
    </location>
</feature>
<evidence type="ECO:0000256" key="7">
    <source>
        <dbReference type="SAM" id="Phobius"/>
    </source>
</evidence>
<evidence type="ECO:0000256" key="6">
    <source>
        <dbReference type="ARBA" id="ARBA00023136"/>
    </source>
</evidence>
<evidence type="ECO:0000313" key="9">
    <source>
        <dbReference type="EMBL" id="GLB84495.1"/>
    </source>
</evidence>
<dbReference type="EMBL" id="BRXE01000052">
    <property type="protein sequence ID" value="GLB84495.1"/>
    <property type="molecule type" value="Genomic_DNA"/>
</dbReference>
<dbReference type="Pfam" id="PF08817">
    <property type="entry name" value="YukD"/>
    <property type="match status" value="1"/>
</dbReference>
<comment type="caution">
    <text evidence="10">The sequence shown here is derived from an EMBL/GenBank/DDBJ whole genome shotgun (WGS) entry which is preliminary data.</text>
</comment>
<dbReference type="GO" id="GO:0005886">
    <property type="term" value="C:plasma membrane"/>
    <property type="evidence" value="ECO:0007669"/>
    <property type="project" value="UniProtKB-SubCell"/>
</dbReference>
<dbReference type="NCBIfam" id="TIGR03920">
    <property type="entry name" value="T7SS_EccD"/>
    <property type="match status" value="1"/>
</dbReference>
<evidence type="ECO:0000259" key="8">
    <source>
        <dbReference type="Pfam" id="PF19053"/>
    </source>
</evidence>
<dbReference type="PIRSF" id="PIRSF017804">
    <property type="entry name" value="Secretion_EccD1"/>
    <property type="match status" value="1"/>
</dbReference>
<dbReference type="Pfam" id="PF19053">
    <property type="entry name" value="EccD"/>
    <property type="match status" value="1"/>
</dbReference>
<dbReference type="GeneID" id="83631875"/>
<gene>
    <name evidence="10" type="ORF">Mkiyose1413_47540</name>
    <name evidence="9" type="ORF">SRL2020028_37510</name>
</gene>
<protein>
    <submittedName>
        <fullName evidence="10">Type VII secretion integral membrane protein EccD</fullName>
    </submittedName>
</protein>
<evidence type="ECO:0000313" key="10">
    <source>
        <dbReference type="EMBL" id="GLD32871.1"/>
    </source>
</evidence>
<name>A0A9P3Q858_9MYCO</name>
<sequence>MTLPPSLSELDAESEAEPTLSRVTLVVGDLRLDFGLPADTSIGAFIDDVIDIANEQIAAHPGPDAELEQVVFDTTEGKWTLARLGDDAIDPSRSLREAGIYDGELLTIREIDQPARPMLFDDVLDTDGQPDSSILGMGARHARLITSFGVGLTASVTIAFLLPRHATVIYLPATALGIGCLAVLLACVVAHRCGGARRSEWLAAVATPLLFGGALYVVPDGWGAKSLPMAFALTGLASLLVLLVTGRGRALHTAVIALAVIGGAAAVAGLLWSPPPRATGAVLATVSVIVVYLSPRVTILLAKLPVPRVPTAGEPLDDIETQGGTTVEGVNAVGKQVIPTEEGMIVRVRRASQYLTGILTATAVTATVGCYLAVDVSDGFYWQGTVFATAVATVLCLRGRSHHDLRQSATLIAAGLTIALLTIVKTAVGLDNWEFNGTAALVVLMVLVVACGIIAPRLEFSPVLRRQVELLEYLAIVLIFPLCCWMVRLYAMFRELRI</sequence>
<dbReference type="InterPro" id="IPR024962">
    <property type="entry name" value="YukD-like"/>
</dbReference>
<keyword evidence="4 7" id="KW-0812">Transmembrane</keyword>